<dbReference type="PRINTS" id="PR00762">
    <property type="entry name" value="CLCHANNEL"/>
</dbReference>
<keyword evidence="3 10" id="KW-0812">Transmembrane</keyword>
<keyword evidence="12" id="KW-1185">Reference proteome</keyword>
<keyword evidence="9" id="KW-0407">Ion channel</keyword>
<feature type="transmembrane region" description="Helical" evidence="10">
    <location>
        <begin position="391"/>
        <end position="408"/>
    </location>
</feature>
<dbReference type="Proteomes" id="UP000006286">
    <property type="component" value="Chromosome"/>
</dbReference>
<dbReference type="HOGENOM" id="CLU_015263_6_0_6"/>
<dbReference type="InterPro" id="IPR014743">
    <property type="entry name" value="Cl-channel_core"/>
</dbReference>
<evidence type="ECO:0000256" key="1">
    <source>
        <dbReference type="ARBA" id="ARBA00004141"/>
    </source>
</evidence>
<evidence type="ECO:0000256" key="10">
    <source>
        <dbReference type="SAM" id="Phobius"/>
    </source>
</evidence>
<evidence type="ECO:0000256" key="4">
    <source>
        <dbReference type="ARBA" id="ARBA00022989"/>
    </source>
</evidence>
<feature type="transmembrane region" description="Helical" evidence="10">
    <location>
        <begin position="141"/>
        <end position="163"/>
    </location>
</feature>
<feature type="transmembrane region" description="Helical" evidence="10">
    <location>
        <begin position="307"/>
        <end position="328"/>
    </location>
</feature>
<dbReference type="CDD" id="cd01034">
    <property type="entry name" value="EriC_like"/>
    <property type="match status" value="1"/>
</dbReference>
<feature type="transmembrane region" description="Helical" evidence="10">
    <location>
        <begin position="231"/>
        <end position="254"/>
    </location>
</feature>
<dbReference type="PANTHER" id="PTHR43427">
    <property type="entry name" value="CHLORIDE CHANNEL PROTEIN CLC-E"/>
    <property type="match status" value="1"/>
</dbReference>
<evidence type="ECO:0000256" key="2">
    <source>
        <dbReference type="ARBA" id="ARBA00022448"/>
    </source>
</evidence>
<evidence type="ECO:0000256" key="7">
    <source>
        <dbReference type="ARBA" id="ARBA00023173"/>
    </source>
</evidence>
<dbReference type="InterPro" id="IPR050368">
    <property type="entry name" value="ClC-type_chloride_channel"/>
</dbReference>
<dbReference type="AlphaFoldDB" id="K0CKG3"/>
<evidence type="ECO:0000256" key="6">
    <source>
        <dbReference type="ARBA" id="ARBA00023136"/>
    </source>
</evidence>
<feature type="transmembrane region" description="Helical" evidence="10">
    <location>
        <begin position="89"/>
        <end position="110"/>
    </location>
</feature>
<reference evidence="11 12" key="1">
    <citation type="journal article" date="2012" name="J. Bacteriol.">
        <title>Complete genome sequence of Alcanivorax dieselolei type strain B5.</title>
        <authorList>
            <person name="Lai Q."/>
            <person name="Li W."/>
            <person name="Shao Z."/>
        </authorList>
    </citation>
    <scope>NUCLEOTIDE SEQUENCE [LARGE SCALE GENOMIC DNA]</scope>
    <source>
        <strain evidence="12">DSM 16502 / CGMCC 1.3690 / B-5</strain>
    </source>
</reference>
<dbReference type="PATRIC" id="fig|930169.3.peg.3778"/>
<dbReference type="InterPro" id="IPR001807">
    <property type="entry name" value="ClC"/>
</dbReference>
<keyword evidence="2" id="KW-0813">Transport</keyword>
<evidence type="ECO:0000313" key="11">
    <source>
        <dbReference type="EMBL" id="AFT72086.1"/>
    </source>
</evidence>
<name>K0CKG3_ALCDB</name>
<keyword evidence="5" id="KW-0406">Ion transport</keyword>
<evidence type="ECO:0000313" key="12">
    <source>
        <dbReference type="Proteomes" id="UP000006286"/>
    </source>
</evidence>
<evidence type="ECO:0000256" key="3">
    <source>
        <dbReference type="ARBA" id="ARBA00022692"/>
    </source>
</evidence>
<proteinExistence type="predicted"/>
<feature type="transmembrane region" description="Helical" evidence="10">
    <location>
        <begin position="194"/>
        <end position="219"/>
    </location>
</feature>
<dbReference type="GO" id="GO:0034707">
    <property type="term" value="C:chloride channel complex"/>
    <property type="evidence" value="ECO:0007669"/>
    <property type="project" value="UniProtKB-KW"/>
</dbReference>
<keyword evidence="6 10" id="KW-0472">Membrane</keyword>
<dbReference type="KEGG" id="adi:B5T_03824"/>
<organism evidence="11 12">
    <name type="scientific">Alcanivorax dieselolei (strain DSM 16502 / CGMCC 1.3690 / MCCC 1A00001 / B-5)</name>
    <name type="common">Alloalcanivorax dieselolei</name>
    <dbReference type="NCBI Taxonomy" id="930169"/>
    <lineage>
        <taxon>Bacteria</taxon>
        <taxon>Pseudomonadati</taxon>
        <taxon>Pseudomonadota</taxon>
        <taxon>Gammaproteobacteria</taxon>
        <taxon>Oceanospirillales</taxon>
        <taxon>Alcanivoracaceae</taxon>
        <taxon>Alloalcanivorax</taxon>
    </lineage>
</organism>
<dbReference type="EMBL" id="CP003466">
    <property type="protein sequence ID" value="AFT72086.1"/>
    <property type="molecule type" value="Genomic_DNA"/>
</dbReference>
<dbReference type="STRING" id="930169.B5T_03824"/>
<dbReference type="Pfam" id="PF00654">
    <property type="entry name" value="Voltage_CLC"/>
    <property type="match status" value="1"/>
</dbReference>
<protein>
    <submittedName>
        <fullName evidence="11">Chloride transporter, ClC family</fullName>
    </submittedName>
</protein>
<feature type="transmembrane region" description="Helical" evidence="10">
    <location>
        <begin position="266"/>
        <end position="286"/>
    </location>
</feature>
<keyword evidence="4 10" id="KW-1133">Transmembrane helix</keyword>
<comment type="subcellular location">
    <subcellularLocation>
        <location evidence="1">Membrane</location>
        <topology evidence="1">Multi-pass membrane protein</topology>
    </subcellularLocation>
</comment>
<dbReference type="Gene3D" id="1.10.3080.10">
    <property type="entry name" value="Clc chloride channel"/>
    <property type="match status" value="1"/>
</dbReference>
<accession>K0CKG3</accession>
<evidence type="ECO:0000256" key="9">
    <source>
        <dbReference type="ARBA" id="ARBA00023303"/>
    </source>
</evidence>
<keyword evidence="8" id="KW-0868">Chloride</keyword>
<sequence length="479" mass="51230">MITSGLAEGWLEGVLFCSGNLVKRGPRSGRLLRYYFFRTRRLTRRQLGTIQDWKLRAVFWIGALLVGLLVVGFAWAVELASETFNRIHAYSPYIPVVMTPLGMMVIIWLMRRMGPEAQGSGIPQVLVVLKQRYHWLRPTFLSLRVIALKFVLTVLGVLCGASIGREGPSVQIGAAMMYSVGQVGRLQQKYVDNALIVAGGAAGVSAAFNAPLAGIVFAIEELSGSFEQRTSGTLILAIILSGVVVLMINGHYSYFGHPQGDLELTANWLAIGVVALICGLLGGLFSRLLISGSRWLTPHAVRHPYRVVFLCGVVLVALGLLTGGATYGSGYEEARSLLDGEHVGDWSFPLAKMGATLVSYFTGLPGGLFSPSLAAGAGIGSALSGWFPESSVIGITVVAMAAFLAGVIQRPITSFVIVMELTGNRHDLLLSLMVGAFLSAAVSKLVWSRPLYDSLAERMANGAGMAAEGRRPAGEDKTA</sequence>
<keyword evidence="7" id="KW-0869">Chloride channel</keyword>
<dbReference type="SUPFAM" id="SSF81340">
    <property type="entry name" value="Clc chloride channel"/>
    <property type="match status" value="1"/>
</dbReference>
<gene>
    <name evidence="11" type="ordered locus">B5T_03824</name>
</gene>
<feature type="transmembrane region" description="Helical" evidence="10">
    <location>
        <begin position="357"/>
        <end position="379"/>
    </location>
</feature>
<dbReference type="eggNOG" id="COG0038">
    <property type="taxonomic scope" value="Bacteria"/>
</dbReference>
<evidence type="ECO:0000256" key="5">
    <source>
        <dbReference type="ARBA" id="ARBA00023065"/>
    </source>
</evidence>
<feature type="transmembrane region" description="Helical" evidence="10">
    <location>
        <begin position="428"/>
        <end position="447"/>
    </location>
</feature>
<feature type="transmembrane region" description="Helical" evidence="10">
    <location>
        <begin position="57"/>
        <end position="77"/>
    </location>
</feature>
<dbReference type="PANTHER" id="PTHR43427:SF6">
    <property type="entry name" value="CHLORIDE CHANNEL PROTEIN CLC-E"/>
    <property type="match status" value="1"/>
</dbReference>
<dbReference type="GO" id="GO:0005254">
    <property type="term" value="F:chloride channel activity"/>
    <property type="evidence" value="ECO:0007669"/>
    <property type="project" value="UniProtKB-KW"/>
</dbReference>
<evidence type="ECO:0000256" key="8">
    <source>
        <dbReference type="ARBA" id="ARBA00023214"/>
    </source>
</evidence>